<organism evidence="2 3">
    <name type="scientific">Halomonas qaidamensis</name>
    <dbReference type="NCBI Taxonomy" id="2866211"/>
    <lineage>
        <taxon>Bacteria</taxon>
        <taxon>Pseudomonadati</taxon>
        <taxon>Pseudomonadota</taxon>
        <taxon>Gammaproteobacteria</taxon>
        <taxon>Oceanospirillales</taxon>
        <taxon>Halomonadaceae</taxon>
        <taxon>Halomonas</taxon>
    </lineage>
</organism>
<evidence type="ECO:0000313" key="3">
    <source>
        <dbReference type="Proteomes" id="UP001163082"/>
    </source>
</evidence>
<reference evidence="2 3" key="1">
    <citation type="journal article" date="2022" name="Antonie Van Leeuwenhoek">
        <title>Whole genome sequencing of the halophilic Halomonas qaidamensis XH36, a novel species strain with high ectoine production.</title>
        <authorList>
            <person name="Zhang T."/>
            <person name="Cui T."/>
            <person name="Cao Y."/>
            <person name="Li Y."/>
            <person name="Li F."/>
            <person name="Zhu D."/>
            <person name="Xing J."/>
        </authorList>
    </citation>
    <scope>NUCLEOTIDE SEQUENCE [LARGE SCALE GENOMIC DNA]</scope>
    <source>
        <strain evidence="2 3">XH36</strain>
    </source>
</reference>
<accession>A0ABY6JNZ0</accession>
<name>A0ABY6JNZ0_9GAMM</name>
<dbReference type="InterPro" id="IPR024467">
    <property type="entry name" value="Xre/MbcA/ParS-like_toxin-bd"/>
</dbReference>
<feature type="domain" description="Antitoxin Xre/MbcA/ParS-like toxin-binding" evidence="1">
    <location>
        <begin position="18"/>
        <end position="67"/>
    </location>
</feature>
<dbReference type="Pfam" id="PF09722">
    <property type="entry name" value="Xre_MbcA_ParS_C"/>
    <property type="match status" value="1"/>
</dbReference>
<evidence type="ECO:0000259" key="1">
    <source>
        <dbReference type="Pfam" id="PF09722"/>
    </source>
</evidence>
<dbReference type="RefSeq" id="WP_406567238.1">
    <property type="nucleotide sequence ID" value="NZ_CP080627.1"/>
</dbReference>
<proteinExistence type="predicted"/>
<keyword evidence="3" id="KW-1185">Reference proteome</keyword>
<dbReference type="EMBL" id="CP080627">
    <property type="protein sequence ID" value="UYV18973.1"/>
    <property type="molecule type" value="Genomic_DNA"/>
</dbReference>
<gene>
    <name evidence="2" type="ORF">K1Y77_16250</name>
</gene>
<protein>
    <submittedName>
        <fullName evidence="2">DUF2384 domain-containing protein</fullName>
    </submittedName>
</protein>
<dbReference type="Proteomes" id="UP001163082">
    <property type="component" value="Chromosome"/>
</dbReference>
<evidence type="ECO:0000313" key="2">
    <source>
        <dbReference type="EMBL" id="UYV18973.1"/>
    </source>
</evidence>
<sequence length="70" mass="7900">MLSADDSKQEIAIAIWRAAIDLFGGDRTAADQWLQNEAIGLGWKRPIDVMQEDPQQVLDLITRIDRGVYT</sequence>